<name>A0AAN6SJY0_9PEZI</name>
<reference evidence="1" key="1">
    <citation type="journal article" date="2023" name="Mol. Phylogenet. Evol.">
        <title>Genome-scale phylogeny and comparative genomics of the fungal order Sordariales.</title>
        <authorList>
            <person name="Hensen N."/>
            <person name="Bonometti L."/>
            <person name="Westerberg I."/>
            <person name="Brannstrom I.O."/>
            <person name="Guillou S."/>
            <person name="Cros-Aarteil S."/>
            <person name="Calhoun S."/>
            <person name="Haridas S."/>
            <person name="Kuo A."/>
            <person name="Mondo S."/>
            <person name="Pangilinan J."/>
            <person name="Riley R."/>
            <person name="LaButti K."/>
            <person name="Andreopoulos B."/>
            <person name="Lipzen A."/>
            <person name="Chen C."/>
            <person name="Yan M."/>
            <person name="Daum C."/>
            <person name="Ng V."/>
            <person name="Clum A."/>
            <person name="Steindorff A."/>
            <person name="Ohm R.A."/>
            <person name="Martin F."/>
            <person name="Silar P."/>
            <person name="Natvig D.O."/>
            <person name="Lalanne C."/>
            <person name="Gautier V."/>
            <person name="Ament-Velasquez S.L."/>
            <person name="Kruys A."/>
            <person name="Hutchinson M.I."/>
            <person name="Powell A.J."/>
            <person name="Barry K."/>
            <person name="Miller A.N."/>
            <person name="Grigoriev I.V."/>
            <person name="Debuchy R."/>
            <person name="Gladieux P."/>
            <person name="Hiltunen Thoren M."/>
            <person name="Johannesson H."/>
        </authorList>
    </citation>
    <scope>NUCLEOTIDE SEQUENCE</scope>
    <source>
        <strain evidence="1">CBS 626.80</strain>
    </source>
</reference>
<organism evidence="1 2">
    <name type="scientific">Pseudoneurospora amorphoporcata</name>
    <dbReference type="NCBI Taxonomy" id="241081"/>
    <lineage>
        <taxon>Eukaryota</taxon>
        <taxon>Fungi</taxon>
        <taxon>Dikarya</taxon>
        <taxon>Ascomycota</taxon>
        <taxon>Pezizomycotina</taxon>
        <taxon>Sordariomycetes</taxon>
        <taxon>Sordariomycetidae</taxon>
        <taxon>Sordariales</taxon>
        <taxon>Sordariaceae</taxon>
        <taxon>Pseudoneurospora</taxon>
    </lineage>
</organism>
<dbReference type="AlphaFoldDB" id="A0AAN6SJY0"/>
<evidence type="ECO:0000313" key="1">
    <source>
        <dbReference type="EMBL" id="KAK3957092.1"/>
    </source>
</evidence>
<evidence type="ECO:0000313" key="2">
    <source>
        <dbReference type="Proteomes" id="UP001303222"/>
    </source>
</evidence>
<dbReference type="EMBL" id="MU859061">
    <property type="protein sequence ID" value="KAK3957092.1"/>
    <property type="molecule type" value="Genomic_DNA"/>
</dbReference>
<gene>
    <name evidence="1" type="ORF">QBC32DRAFT_2067</name>
</gene>
<keyword evidence="2" id="KW-1185">Reference proteome</keyword>
<comment type="caution">
    <text evidence="1">The sequence shown here is derived from an EMBL/GenBank/DDBJ whole genome shotgun (WGS) entry which is preliminary data.</text>
</comment>
<sequence>MPKYSHFRVLSLFLLSAEDMLRDRSLIRIQSVERASRFNSECPTRPAIIFCLEDLRCEKRKLEVSGLVAFIELSTRLQSITNPPLEDLSTIPVLLLSRYALLPSLLSWLEEYGLAPEYFHPLSHSPQDRQPPWLCVVSPKGELVPLSDEARRILGGPPFCDPPGNLDANARALINVVIAKAGARFLQEAAPPRQWGRASMERVVAFWLGTHSIDY</sequence>
<reference evidence="1" key="2">
    <citation type="submission" date="2023-06" db="EMBL/GenBank/DDBJ databases">
        <authorList>
            <consortium name="Lawrence Berkeley National Laboratory"/>
            <person name="Mondo S.J."/>
            <person name="Hensen N."/>
            <person name="Bonometti L."/>
            <person name="Westerberg I."/>
            <person name="Brannstrom I.O."/>
            <person name="Guillou S."/>
            <person name="Cros-Aarteil S."/>
            <person name="Calhoun S."/>
            <person name="Haridas S."/>
            <person name="Kuo A."/>
            <person name="Pangilinan J."/>
            <person name="Riley R."/>
            <person name="Labutti K."/>
            <person name="Andreopoulos B."/>
            <person name="Lipzen A."/>
            <person name="Chen C."/>
            <person name="Yanf M."/>
            <person name="Daum C."/>
            <person name="Ng V."/>
            <person name="Clum A."/>
            <person name="Steindorff A."/>
            <person name="Ohm R."/>
            <person name="Martin F."/>
            <person name="Silar P."/>
            <person name="Natvig D."/>
            <person name="Lalanne C."/>
            <person name="Gautier V."/>
            <person name="Ament-Velasquez S.L."/>
            <person name="Kruys A."/>
            <person name="Hutchinson M.I."/>
            <person name="Powell A.J."/>
            <person name="Barry K."/>
            <person name="Miller A.N."/>
            <person name="Grigoriev I.V."/>
            <person name="Debuchy R."/>
            <person name="Gladieux P."/>
            <person name="Thoren M.H."/>
            <person name="Johannesson H."/>
        </authorList>
    </citation>
    <scope>NUCLEOTIDE SEQUENCE</scope>
    <source>
        <strain evidence="1">CBS 626.80</strain>
    </source>
</reference>
<accession>A0AAN6SJY0</accession>
<dbReference type="Proteomes" id="UP001303222">
    <property type="component" value="Unassembled WGS sequence"/>
</dbReference>
<proteinExistence type="predicted"/>
<protein>
    <submittedName>
        <fullName evidence="1">Uncharacterized protein</fullName>
    </submittedName>
</protein>